<protein>
    <submittedName>
        <fullName evidence="4">SDR family oxidoreductase</fullName>
    </submittedName>
</protein>
<organism evidence="4 5">
    <name type="scientific">Aureispira anguillae</name>
    <dbReference type="NCBI Taxonomy" id="2864201"/>
    <lineage>
        <taxon>Bacteria</taxon>
        <taxon>Pseudomonadati</taxon>
        <taxon>Bacteroidota</taxon>
        <taxon>Saprospiria</taxon>
        <taxon>Saprospirales</taxon>
        <taxon>Saprospiraceae</taxon>
        <taxon>Aureispira</taxon>
    </lineage>
</organism>
<evidence type="ECO:0000313" key="4">
    <source>
        <dbReference type="EMBL" id="BDS12697.1"/>
    </source>
</evidence>
<dbReference type="AlphaFoldDB" id="A0A915YGN1"/>
<dbReference type="EMBL" id="AP026867">
    <property type="protein sequence ID" value="BDS12697.1"/>
    <property type="molecule type" value="Genomic_DNA"/>
</dbReference>
<proteinExistence type="inferred from homology"/>
<comment type="similarity">
    <text evidence="1 3">Belongs to the short-chain dehydrogenases/reductases (SDR) family.</text>
</comment>
<dbReference type="InterPro" id="IPR020904">
    <property type="entry name" value="Sc_DH/Rdtase_CS"/>
</dbReference>
<name>A0A915YGN1_9BACT</name>
<dbReference type="PANTHER" id="PTHR44196">
    <property type="entry name" value="DEHYDROGENASE/REDUCTASE SDR FAMILY MEMBER 7B"/>
    <property type="match status" value="1"/>
</dbReference>
<dbReference type="NCBIfam" id="NF004825">
    <property type="entry name" value="PRK06181.1"/>
    <property type="match status" value="1"/>
</dbReference>
<gene>
    <name evidence="4" type="ORF">AsAng_0034210</name>
</gene>
<dbReference type="PRINTS" id="PR00080">
    <property type="entry name" value="SDRFAMILY"/>
</dbReference>
<keyword evidence="5" id="KW-1185">Reference proteome</keyword>
<dbReference type="Proteomes" id="UP001060919">
    <property type="component" value="Chromosome"/>
</dbReference>
<evidence type="ECO:0000256" key="3">
    <source>
        <dbReference type="RuleBase" id="RU000363"/>
    </source>
</evidence>
<dbReference type="GO" id="GO:0016491">
    <property type="term" value="F:oxidoreductase activity"/>
    <property type="evidence" value="ECO:0007669"/>
    <property type="project" value="UniProtKB-KW"/>
</dbReference>
<dbReference type="KEGG" id="aup:AsAng_0034210"/>
<dbReference type="PROSITE" id="PS00061">
    <property type="entry name" value="ADH_SHORT"/>
    <property type="match status" value="1"/>
</dbReference>
<keyword evidence="2" id="KW-0560">Oxidoreductase</keyword>
<dbReference type="RefSeq" id="WP_264788057.1">
    <property type="nucleotide sequence ID" value="NZ_AP026867.1"/>
</dbReference>
<accession>A0A915YGN1</accession>
<evidence type="ECO:0000313" key="5">
    <source>
        <dbReference type="Proteomes" id="UP001060919"/>
    </source>
</evidence>
<reference evidence="4" key="1">
    <citation type="submission" date="2022-09" db="EMBL/GenBank/DDBJ databases">
        <title>Aureispira anguillicida sp. nov., isolated from Leptocephalus of Japanese eel Anguilla japonica.</title>
        <authorList>
            <person name="Yuasa K."/>
            <person name="Mekata T."/>
            <person name="Ikunari K."/>
        </authorList>
    </citation>
    <scope>NUCLEOTIDE SEQUENCE</scope>
    <source>
        <strain evidence="4">EL160426</strain>
    </source>
</reference>
<dbReference type="Pfam" id="PF00106">
    <property type="entry name" value="adh_short"/>
    <property type="match status" value="1"/>
</dbReference>
<evidence type="ECO:0000256" key="1">
    <source>
        <dbReference type="ARBA" id="ARBA00006484"/>
    </source>
</evidence>
<sequence>MSFKNKIIWITGASSGIGEALAYALAKQEATLILSSRKIEALQKVQQRCLKDCKAIYVQVLDLEQHDQIPKIVQQVIHQHGRIDLLINNGGISQRSLAKDTIFEVDQRLMNINYLGTVALTKALLPTFLKQQEGQIVTVTSLTGVLGTPYRSAYAATKHALHGFFDSLRAELVNDNITITIISPGFIKTQVSINAFVGNGTAQGSMDSRQNEGMDVNVFAQKMLSAIAKKKKEVYIGKKEVLMAYIKRYIPWLYYQMIPRVKVK</sequence>
<dbReference type="CDD" id="cd05332">
    <property type="entry name" value="11beta-HSD1_like_SDR_c"/>
    <property type="match status" value="1"/>
</dbReference>
<dbReference type="PRINTS" id="PR00081">
    <property type="entry name" value="GDHRDH"/>
</dbReference>
<dbReference type="InterPro" id="IPR036291">
    <property type="entry name" value="NAD(P)-bd_dom_sf"/>
</dbReference>
<evidence type="ECO:0000256" key="2">
    <source>
        <dbReference type="ARBA" id="ARBA00023002"/>
    </source>
</evidence>
<dbReference type="InterPro" id="IPR002347">
    <property type="entry name" value="SDR_fam"/>
</dbReference>
<dbReference type="SUPFAM" id="SSF51735">
    <property type="entry name" value="NAD(P)-binding Rossmann-fold domains"/>
    <property type="match status" value="1"/>
</dbReference>
<dbReference type="Gene3D" id="3.40.50.720">
    <property type="entry name" value="NAD(P)-binding Rossmann-like Domain"/>
    <property type="match status" value="1"/>
</dbReference>
<dbReference type="GO" id="GO:0016020">
    <property type="term" value="C:membrane"/>
    <property type="evidence" value="ECO:0007669"/>
    <property type="project" value="TreeGrafter"/>
</dbReference>
<dbReference type="PANTHER" id="PTHR44196:SF1">
    <property type="entry name" value="DEHYDROGENASE_REDUCTASE SDR FAMILY MEMBER 7B"/>
    <property type="match status" value="1"/>
</dbReference>